<evidence type="ECO:0000313" key="2">
    <source>
        <dbReference type="EMBL" id="KAK7336060.1"/>
    </source>
</evidence>
<accession>A0AAN9LHE2</accession>
<evidence type="ECO:0000313" key="3">
    <source>
        <dbReference type="Proteomes" id="UP001367508"/>
    </source>
</evidence>
<feature type="compositionally biased region" description="Polar residues" evidence="1">
    <location>
        <begin position="12"/>
        <end position="21"/>
    </location>
</feature>
<organism evidence="2 3">
    <name type="scientific">Canavalia gladiata</name>
    <name type="common">Sword bean</name>
    <name type="synonym">Dolichos gladiatus</name>
    <dbReference type="NCBI Taxonomy" id="3824"/>
    <lineage>
        <taxon>Eukaryota</taxon>
        <taxon>Viridiplantae</taxon>
        <taxon>Streptophyta</taxon>
        <taxon>Embryophyta</taxon>
        <taxon>Tracheophyta</taxon>
        <taxon>Spermatophyta</taxon>
        <taxon>Magnoliopsida</taxon>
        <taxon>eudicotyledons</taxon>
        <taxon>Gunneridae</taxon>
        <taxon>Pentapetalae</taxon>
        <taxon>rosids</taxon>
        <taxon>fabids</taxon>
        <taxon>Fabales</taxon>
        <taxon>Fabaceae</taxon>
        <taxon>Papilionoideae</taxon>
        <taxon>50 kb inversion clade</taxon>
        <taxon>NPAAA clade</taxon>
        <taxon>indigoferoid/millettioid clade</taxon>
        <taxon>Phaseoleae</taxon>
        <taxon>Canavalia</taxon>
    </lineage>
</organism>
<name>A0AAN9LHE2_CANGL</name>
<dbReference type="Proteomes" id="UP001367508">
    <property type="component" value="Unassembled WGS sequence"/>
</dbReference>
<reference evidence="2 3" key="1">
    <citation type="submission" date="2024-01" db="EMBL/GenBank/DDBJ databases">
        <title>The genomes of 5 underutilized Papilionoideae crops provide insights into root nodulation and disease resistanc.</title>
        <authorList>
            <person name="Jiang F."/>
        </authorList>
    </citation>
    <scope>NUCLEOTIDE SEQUENCE [LARGE SCALE GENOMIC DNA]</scope>
    <source>
        <strain evidence="2">LVBAO_FW01</strain>
        <tissue evidence="2">Leaves</tissue>
    </source>
</reference>
<feature type="compositionally biased region" description="Basic and acidic residues" evidence="1">
    <location>
        <begin position="1"/>
        <end position="10"/>
    </location>
</feature>
<keyword evidence="3" id="KW-1185">Reference proteome</keyword>
<evidence type="ECO:0000256" key="1">
    <source>
        <dbReference type="SAM" id="MobiDB-lite"/>
    </source>
</evidence>
<comment type="caution">
    <text evidence="2">The sequence shown here is derived from an EMBL/GenBank/DDBJ whole genome shotgun (WGS) entry which is preliminary data.</text>
</comment>
<sequence>MKSTNPERKPKTNFSGVATTSDVHDLHNNGASATEPADNKTELEREKMTTDGDGASSVAMRRRIPSNMADGDRVWLSEDGDSAEMEVRV</sequence>
<dbReference type="AlphaFoldDB" id="A0AAN9LHE2"/>
<gene>
    <name evidence="2" type="ORF">VNO77_16589</name>
</gene>
<feature type="compositionally biased region" description="Basic and acidic residues" evidence="1">
    <location>
        <begin position="37"/>
        <end position="50"/>
    </location>
</feature>
<dbReference type="EMBL" id="JAYMYQ010000004">
    <property type="protein sequence ID" value="KAK7336060.1"/>
    <property type="molecule type" value="Genomic_DNA"/>
</dbReference>
<proteinExistence type="predicted"/>
<protein>
    <submittedName>
        <fullName evidence="2">Uncharacterized protein</fullName>
    </submittedName>
</protein>
<feature type="region of interest" description="Disordered" evidence="1">
    <location>
        <begin position="1"/>
        <end position="65"/>
    </location>
</feature>